<dbReference type="PROSITE" id="PS51155">
    <property type="entry name" value="CHIT_BIND_RR_2"/>
    <property type="match status" value="2"/>
</dbReference>
<evidence type="ECO:0000313" key="6">
    <source>
        <dbReference type="Proteomes" id="UP000007266"/>
    </source>
</evidence>
<gene>
    <name evidence="5" type="primary">AUGUSTUS-3.0.2_33231</name>
    <name evidence="5" type="ORF">TcasGA2_TC033231</name>
</gene>
<dbReference type="eggNOG" id="ENOG502SRMH">
    <property type="taxonomic scope" value="Eukaryota"/>
</dbReference>
<reference evidence="5 6" key="2">
    <citation type="journal article" date="2010" name="Nucleic Acids Res.">
        <title>BeetleBase in 2010: revisions to provide comprehensive genomic information for Tribolium castaneum.</title>
        <authorList>
            <person name="Kim H.S."/>
            <person name="Murphy T."/>
            <person name="Xia J."/>
            <person name="Caragea D."/>
            <person name="Park Y."/>
            <person name="Beeman R.W."/>
            <person name="Lorenzen M.D."/>
            <person name="Butcher S."/>
            <person name="Manak J.R."/>
            <person name="Brown S.J."/>
        </authorList>
    </citation>
    <scope>GENOME REANNOTATION</scope>
    <source>
        <strain evidence="5 6">Georgia GA2</strain>
    </source>
</reference>
<dbReference type="InParanoid" id="A0A139WHM7"/>
<dbReference type="PROSITE" id="PS00233">
    <property type="entry name" value="CHIT_BIND_RR_1"/>
    <property type="match status" value="2"/>
</dbReference>
<dbReference type="InterPro" id="IPR050468">
    <property type="entry name" value="Cuticle_Struct_Prot"/>
</dbReference>
<organism evidence="5 6">
    <name type="scientific">Tribolium castaneum</name>
    <name type="common">Red flour beetle</name>
    <dbReference type="NCBI Taxonomy" id="7070"/>
    <lineage>
        <taxon>Eukaryota</taxon>
        <taxon>Metazoa</taxon>
        <taxon>Ecdysozoa</taxon>
        <taxon>Arthropoda</taxon>
        <taxon>Hexapoda</taxon>
        <taxon>Insecta</taxon>
        <taxon>Pterygota</taxon>
        <taxon>Neoptera</taxon>
        <taxon>Endopterygota</taxon>
        <taxon>Coleoptera</taxon>
        <taxon>Polyphaga</taxon>
        <taxon>Cucujiformia</taxon>
        <taxon>Tenebrionidae</taxon>
        <taxon>Tenebrionidae incertae sedis</taxon>
        <taxon>Tribolium</taxon>
    </lineage>
</organism>
<keyword evidence="6" id="KW-1185">Reference proteome</keyword>
<feature type="region of interest" description="Disordered" evidence="3">
    <location>
        <begin position="316"/>
        <end position="366"/>
    </location>
</feature>
<keyword evidence="4" id="KW-0732">Signal</keyword>
<feature type="chain" id="PRO_5012995011" description="Pupal cuticle protein Edg-78E-like Protein" evidence="4">
    <location>
        <begin position="16"/>
        <end position="366"/>
    </location>
</feature>
<dbReference type="STRING" id="7070.A0A139WHM7"/>
<feature type="region of interest" description="Disordered" evidence="3">
    <location>
        <begin position="172"/>
        <end position="220"/>
    </location>
</feature>
<dbReference type="InterPro" id="IPR000618">
    <property type="entry name" value="Insect_cuticle"/>
</dbReference>
<evidence type="ECO:0000256" key="4">
    <source>
        <dbReference type="SAM" id="SignalP"/>
    </source>
</evidence>
<name>A0A139WHM7_TRICA</name>
<evidence type="ECO:0008006" key="7">
    <source>
        <dbReference type="Google" id="ProtNLM"/>
    </source>
</evidence>
<proteinExistence type="predicted"/>
<protein>
    <recommendedName>
        <fullName evidence="7">Pupal cuticle protein Edg-78E-like Protein</fullName>
    </recommendedName>
</protein>
<dbReference type="OMA" id="PIIRQEH"/>
<keyword evidence="1 2" id="KW-0193">Cuticle</keyword>
<dbReference type="PRINTS" id="PR00947">
    <property type="entry name" value="CUTICLE"/>
</dbReference>
<dbReference type="GO" id="GO:0008010">
    <property type="term" value="F:structural constituent of chitin-based larval cuticle"/>
    <property type="evidence" value="ECO:0000318"/>
    <property type="project" value="GO_Central"/>
</dbReference>
<dbReference type="Pfam" id="PF00379">
    <property type="entry name" value="Chitin_bind_4"/>
    <property type="match status" value="2"/>
</dbReference>
<dbReference type="PANTHER" id="PTHR10380:SF173">
    <property type="entry name" value="CUTICULAR PROTEIN 47EF, ISOFORM C-RELATED"/>
    <property type="match status" value="1"/>
</dbReference>
<evidence type="ECO:0000313" key="5">
    <source>
        <dbReference type="EMBL" id="KYB27394.1"/>
    </source>
</evidence>
<dbReference type="GO" id="GO:0062129">
    <property type="term" value="C:chitin-based extracellular matrix"/>
    <property type="evidence" value="ECO:0000318"/>
    <property type="project" value="GO_Central"/>
</dbReference>
<dbReference type="EMBL" id="KQ971343">
    <property type="protein sequence ID" value="KYB27394.1"/>
    <property type="molecule type" value="Genomic_DNA"/>
</dbReference>
<dbReference type="Proteomes" id="UP000007266">
    <property type="component" value="Linkage group 5"/>
</dbReference>
<dbReference type="AlphaFoldDB" id="A0A139WHM7"/>
<feature type="signal peptide" evidence="4">
    <location>
        <begin position="1"/>
        <end position="15"/>
    </location>
</feature>
<reference evidence="5 6" key="1">
    <citation type="journal article" date="2008" name="Nature">
        <title>The genome of the model beetle and pest Tribolium castaneum.</title>
        <authorList>
            <consortium name="Tribolium Genome Sequencing Consortium"/>
            <person name="Richards S."/>
            <person name="Gibbs R.A."/>
            <person name="Weinstock G.M."/>
            <person name="Brown S.J."/>
            <person name="Denell R."/>
            <person name="Beeman R.W."/>
            <person name="Gibbs R."/>
            <person name="Beeman R.W."/>
            <person name="Brown S.J."/>
            <person name="Bucher G."/>
            <person name="Friedrich M."/>
            <person name="Grimmelikhuijzen C.J."/>
            <person name="Klingler M."/>
            <person name="Lorenzen M."/>
            <person name="Richards S."/>
            <person name="Roth S."/>
            <person name="Schroder R."/>
            <person name="Tautz D."/>
            <person name="Zdobnov E.M."/>
            <person name="Muzny D."/>
            <person name="Gibbs R.A."/>
            <person name="Weinstock G.M."/>
            <person name="Attaway T."/>
            <person name="Bell S."/>
            <person name="Buhay C.J."/>
            <person name="Chandrabose M.N."/>
            <person name="Chavez D."/>
            <person name="Clerk-Blankenburg K.P."/>
            <person name="Cree A."/>
            <person name="Dao M."/>
            <person name="Davis C."/>
            <person name="Chacko J."/>
            <person name="Dinh H."/>
            <person name="Dugan-Rocha S."/>
            <person name="Fowler G."/>
            <person name="Garner T.T."/>
            <person name="Garnes J."/>
            <person name="Gnirke A."/>
            <person name="Hawes A."/>
            <person name="Hernandez J."/>
            <person name="Hines S."/>
            <person name="Holder M."/>
            <person name="Hume J."/>
            <person name="Jhangiani S.N."/>
            <person name="Joshi V."/>
            <person name="Khan Z.M."/>
            <person name="Jackson L."/>
            <person name="Kovar C."/>
            <person name="Kowis A."/>
            <person name="Lee S."/>
            <person name="Lewis L.R."/>
            <person name="Margolis J."/>
            <person name="Morgan M."/>
            <person name="Nazareth L.V."/>
            <person name="Nguyen N."/>
            <person name="Okwuonu G."/>
            <person name="Parker D."/>
            <person name="Richards S."/>
            <person name="Ruiz S.J."/>
            <person name="Santibanez J."/>
            <person name="Savard J."/>
            <person name="Scherer S.E."/>
            <person name="Schneider B."/>
            <person name="Sodergren E."/>
            <person name="Tautz D."/>
            <person name="Vattahil S."/>
            <person name="Villasana D."/>
            <person name="White C.S."/>
            <person name="Wright R."/>
            <person name="Park Y."/>
            <person name="Beeman R.W."/>
            <person name="Lord J."/>
            <person name="Oppert B."/>
            <person name="Lorenzen M."/>
            <person name="Brown S."/>
            <person name="Wang L."/>
            <person name="Savard J."/>
            <person name="Tautz D."/>
            <person name="Richards S."/>
            <person name="Weinstock G."/>
            <person name="Gibbs R.A."/>
            <person name="Liu Y."/>
            <person name="Worley K."/>
            <person name="Weinstock G."/>
            <person name="Elsik C.G."/>
            <person name="Reese J.T."/>
            <person name="Elhaik E."/>
            <person name="Landan G."/>
            <person name="Graur D."/>
            <person name="Arensburger P."/>
            <person name="Atkinson P."/>
            <person name="Beeman R.W."/>
            <person name="Beidler J."/>
            <person name="Brown S.J."/>
            <person name="Demuth J.P."/>
            <person name="Drury D.W."/>
            <person name="Du Y.Z."/>
            <person name="Fujiwara H."/>
            <person name="Lorenzen M."/>
            <person name="Maselli V."/>
            <person name="Osanai M."/>
            <person name="Park Y."/>
            <person name="Robertson H.M."/>
            <person name="Tu Z."/>
            <person name="Wang J.J."/>
            <person name="Wang S."/>
            <person name="Richards S."/>
            <person name="Song H."/>
            <person name="Zhang L."/>
            <person name="Sodergren E."/>
            <person name="Werner D."/>
            <person name="Stanke M."/>
            <person name="Morgenstern B."/>
            <person name="Solovyev V."/>
            <person name="Kosarev P."/>
            <person name="Brown G."/>
            <person name="Chen H.C."/>
            <person name="Ermolaeva O."/>
            <person name="Hlavina W."/>
            <person name="Kapustin Y."/>
            <person name="Kiryutin B."/>
            <person name="Kitts P."/>
            <person name="Maglott D."/>
            <person name="Pruitt K."/>
            <person name="Sapojnikov V."/>
            <person name="Souvorov A."/>
            <person name="Mackey A.J."/>
            <person name="Waterhouse R.M."/>
            <person name="Wyder S."/>
            <person name="Zdobnov E.M."/>
            <person name="Zdobnov E.M."/>
            <person name="Wyder S."/>
            <person name="Kriventseva E.V."/>
            <person name="Kadowaki T."/>
            <person name="Bork P."/>
            <person name="Aranda M."/>
            <person name="Bao R."/>
            <person name="Beermann A."/>
            <person name="Berns N."/>
            <person name="Bolognesi R."/>
            <person name="Bonneton F."/>
            <person name="Bopp D."/>
            <person name="Brown S.J."/>
            <person name="Bucher G."/>
            <person name="Butts T."/>
            <person name="Chaumot A."/>
            <person name="Denell R.E."/>
            <person name="Ferrier D.E."/>
            <person name="Friedrich M."/>
            <person name="Gordon C.M."/>
            <person name="Jindra M."/>
            <person name="Klingler M."/>
            <person name="Lan Q."/>
            <person name="Lattorff H.M."/>
            <person name="Laudet V."/>
            <person name="von Levetsow C."/>
            <person name="Liu Z."/>
            <person name="Lutz R."/>
            <person name="Lynch J.A."/>
            <person name="da Fonseca R.N."/>
            <person name="Posnien N."/>
            <person name="Reuter R."/>
            <person name="Roth S."/>
            <person name="Savard J."/>
            <person name="Schinko J.B."/>
            <person name="Schmitt C."/>
            <person name="Schoppmeier M."/>
            <person name="Schroder R."/>
            <person name="Shippy T.D."/>
            <person name="Simonnet F."/>
            <person name="Marques-Souza H."/>
            <person name="Tautz D."/>
            <person name="Tomoyasu Y."/>
            <person name="Trauner J."/>
            <person name="Van der Zee M."/>
            <person name="Vervoort M."/>
            <person name="Wittkopp N."/>
            <person name="Wimmer E.A."/>
            <person name="Yang X."/>
            <person name="Jones A.K."/>
            <person name="Sattelle D.B."/>
            <person name="Ebert P.R."/>
            <person name="Nelson D."/>
            <person name="Scott J.G."/>
            <person name="Beeman R.W."/>
            <person name="Muthukrishnan S."/>
            <person name="Kramer K.J."/>
            <person name="Arakane Y."/>
            <person name="Beeman R.W."/>
            <person name="Zhu Q."/>
            <person name="Hogenkamp D."/>
            <person name="Dixit R."/>
            <person name="Oppert B."/>
            <person name="Jiang H."/>
            <person name="Zou Z."/>
            <person name="Marshall J."/>
            <person name="Elpidina E."/>
            <person name="Vinokurov K."/>
            <person name="Oppert C."/>
            <person name="Zou Z."/>
            <person name="Evans J."/>
            <person name="Lu Z."/>
            <person name="Zhao P."/>
            <person name="Sumathipala N."/>
            <person name="Altincicek B."/>
            <person name="Vilcinskas A."/>
            <person name="Williams M."/>
            <person name="Hultmark D."/>
            <person name="Hetru C."/>
            <person name="Jiang H."/>
            <person name="Grimmelikhuijzen C.J."/>
            <person name="Hauser F."/>
            <person name="Cazzamali G."/>
            <person name="Williamson M."/>
            <person name="Park Y."/>
            <person name="Li B."/>
            <person name="Tanaka Y."/>
            <person name="Predel R."/>
            <person name="Neupert S."/>
            <person name="Schachtner J."/>
            <person name="Verleyen P."/>
            <person name="Raible F."/>
            <person name="Bork P."/>
            <person name="Friedrich M."/>
            <person name="Walden K.K."/>
            <person name="Robertson H.M."/>
            <person name="Angeli S."/>
            <person name="Foret S."/>
            <person name="Bucher G."/>
            <person name="Schuetz S."/>
            <person name="Maleszka R."/>
            <person name="Wimmer E.A."/>
            <person name="Beeman R.W."/>
            <person name="Lorenzen M."/>
            <person name="Tomoyasu Y."/>
            <person name="Miller S.C."/>
            <person name="Grossmann D."/>
            <person name="Bucher G."/>
        </authorList>
    </citation>
    <scope>NUCLEOTIDE SEQUENCE [LARGE SCALE GENOMIC DNA]</scope>
    <source>
        <strain evidence="5 6">Georgia GA2</strain>
    </source>
</reference>
<feature type="compositionally biased region" description="Gly residues" evidence="3">
    <location>
        <begin position="325"/>
        <end position="366"/>
    </location>
</feature>
<sequence>MLMFIFATLVAAALAAPQRNYYQQPQQQYPQYSGKFIPIVSETNEINPDGSFSYSYATGDGQQAQAQGYLKNAGVKDQEAEVIQGSYSYTAPDGTPITITYIADENGFRAEGAHLPTPPPIPEAIQKSLALIAQTQKNPQSQYQPQYQPQYRPQYQQPRPFSRICSAARLENTYLPPNGGRGAGGGPGLTAPRPSGNGGNGGPKPVYGAPNGGGGGGGGGGGEPIPIISYENVNNGDGSYKFSYETGNGIKVEEEGELKNAGSENEAQSAVGSFSYTAPDGQEIKIEYTADENGFVPKGAHLPTPPPIPEEILKSLEQNAAEEAAGGGGGGYENGGAPAGGGNGGYPRGPGGNGGGNGGGGNGYRY</sequence>
<evidence type="ECO:0000256" key="2">
    <source>
        <dbReference type="PROSITE-ProRule" id="PRU00497"/>
    </source>
</evidence>
<evidence type="ECO:0000256" key="1">
    <source>
        <dbReference type="ARBA" id="ARBA00022460"/>
    </source>
</evidence>
<accession>A0A139WHM7</accession>
<feature type="compositionally biased region" description="Gly residues" evidence="3">
    <location>
        <begin position="179"/>
        <end position="188"/>
    </location>
</feature>
<dbReference type="InterPro" id="IPR031311">
    <property type="entry name" value="CHIT_BIND_RR_consensus"/>
</dbReference>
<dbReference type="PANTHER" id="PTHR10380">
    <property type="entry name" value="CUTICLE PROTEIN"/>
    <property type="match status" value="1"/>
</dbReference>
<feature type="compositionally biased region" description="Gly residues" evidence="3">
    <location>
        <begin position="210"/>
        <end position="220"/>
    </location>
</feature>
<evidence type="ECO:0000256" key="3">
    <source>
        <dbReference type="SAM" id="MobiDB-lite"/>
    </source>
</evidence>